<evidence type="ECO:0000256" key="4">
    <source>
        <dbReference type="ARBA" id="ARBA00022729"/>
    </source>
</evidence>
<protein>
    <submittedName>
        <fullName evidence="11">Efflux RND transporter periplasmic adaptor subunit</fullName>
    </submittedName>
</protein>
<gene>
    <name evidence="11" type="ORF">HAV00_16685</name>
</gene>
<dbReference type="GO" id="GO:0022857">
    <property type="term" value="F:transmembrane transporter activity"/>
    <property type="evidence" value="ECO:0007669"/>
    <property type="project" value="InterPro"/>
</dbReference>
<dbReference type="NCBIfam" id="TIGR01730">
    <property type="entry name" value="RND_mfp"/>
    <property type="match status" value="1"/>
</dbReference>
<evidence type="ECO:0000256" key="6">
    <source>
        <dbReference type="ARBA" id="ARBA00023054"/>
    </source>
</evidence>
<comment type="similarity">
    <text evidence="2">Belongs to the membrane fusion protein (MFP) (TC 8.A.1) family.</text>
</comment>
<dbReference type="InterPro" id="IPR050465">
    <property type="entry name" value="UPF0194_transport"/>
</dbReference>
<dbReference type="Gene3D" id="1.10.287.470">
    <property type="entry name" value="Helix hairpin bin"/>
    <property type="match status" value="2"/>
</dbReference>
<dbReference type="PRINTS" id="PR01490">
    <property type="entry name" value="RTXTOXIND"/>
</dbReference>
<sequence length="417" mass="44756">MILPQPKRRFSVASQWSGCLSHKWFILVVVVLLGLGGWQSARTILGPAIVVDQVKRGHLIETVVASGHVETPFRVEIGSQLTGTVQEVLVRQGEKVTKGQPLISLESRELKASVVQAQGAVAQAEARIRQIEELTRPSAEEALAQAKATLLNAQKTYDRAAQLEHNGYATRAALDDAQKTLDVARAQMRSAQFQVYTASPGGSDYVMAQTLLNQARANLDTAESRLNYATIAAPRDGVLITRSVERGTVVQPGKALLVLAPAGDSQLVLQIDERNLGKIALGQKAIASADAYPDRRFPAVITYINPGVDISRASVEVKLTVADPPDYLRQDMTVSVDIEVAAKDDALVLPLRSVHDVLSGAPWVLGIKDGRASQRPVKIGLRGNSHVEITDGLAAGDVAIPQNSGVLTGQRLRPVLP</sequence>
<dbReference type="AlphaFoldDB" id="A0A6G9A5S8"/>
<dbReference type="Proteomes" id="UP000500895">
    <property type="component" value="Chromosome"/>
</dbReference>
<evidence type="ECO:0000259" key="10">
    <source>
        <dbReference type="Pfam" id="PF25973"/>
    </source>
</evidence>
<evidence type="ECO:0000259" key="8">
    <source>
        <dbReference type="Pfam" id="PF25954"/>
    </source>
</evidence>
<keyword evidence="6 7" id="KW-0175">Coiled coil</keyword>
<reference evidence="11 12" key="1">
    <citation type="journal article" date="2020" name="Int. J. Syst. Evol. Microbiol.">
        <title>Description and complete genome sequences of Bradyrhizobium symbiodeficiens sp. nov., a non-symbiotic bacterium associated with legumes native to Canada.</title>
        <authorList>
            <person name="Bromfield E.S.P."/>
            <person name="Cloutier S."/>
            <person name="Nguyen H.D.T."/>
        </authorList>
    </citation>
    <scope>NUCLEOTIDE SEQUENCE [LARGE SCALE GENOMIC DNA]</scope>
    <source>
        <strain evidence="11 12">101S1MB</strain>
    </source>
</reference>
<evidence type="ECO:0000256" key="1">
    <source>
        <dbReference type="ARBA" id="ARBA00004418"/>
    </source>
</evidence>
<dbReference type="SUPFAM" id="SSF111369">
    <property type="entry name" value="HlyD-like secretion proteins"/>
    <property type="match status" value="2"/>
</dbReference>
<evidence type="ECO:0000313" key="12">
    <source>
        <dbReference type="Proteomes" id="UP000500895"/>
    </source>
</evidence>
<dbReference type="InterPro" id="IPR058627">
    <property type="entry name" value="MdtA-like_C"/>
</dbReference>
<dbReference type="InterPro" id="IPR058792">
    <property type="entry name" value="Beta-barrel_RND_2"/>
</dbReference>
<name>A0A6G9A5S8_9BRAD</name>
<organism evidence="11 12">
    <name type="scientific">Bradyrhizobium symbiodeficiens</name>
    <dbReference type="NCBI Taxonomy" id="1404367"/>
    <lineage>
        <taxon>Bacteria</taxon>
        <taxon>Pseudomonadati</taxon>
        <taxon>Pseudomonadota</taxon>
        <taxon>Alphaproteobacteria</taxon>
        <taxon>Hyphomicrobiales</taxon>
        <taxon>Nitrobacteraceae</taxon>
        <taxon>Bradyrhizobium</taxon>
    </lineage>
</organism>
<comment type="similarity">
    <text evidence="3">Belongs to the UPF0194 family.</text>
</comment>
<dbReference type="Gene3D" id="2.40.30.170">
    <property type="match status" value="1"/>
</dbReference>
<dbReference type="PANTHER" id="PTHR32347">
    <property type="entry name" value="EFFLUX SYSTEM COMPONENT YKNX-RELATED"/>
    <property type="match status" value="1"/>
</dbReference>
<evidence type="ECO:0000256" key="5">
    <source>
        <dbReference type="ARBA" id="ARBA00022764"/>
    </source>
</evidence>
<dbReference type="InterPro" id="IPR058647">
    <property type="entry name" value="BSH_CzcB-like"/>
</dbReference>
<dbReference type="GO" id="GO:0016020">
    <property type="term" value="C:membrane"/>
    <property type="evidence" value="ECO:0007669"/>
    <property type="project" value="InterPro"/>
</dbReference>
<keyword evidence="4" id="KW-0732">Signal</keyword>
<evidence type="ECO:0000259" key="9">
    <source>
        <dbReference type="Pfam" id="PF25967"/>
    </source>
</evidence>
<dbReference type="Pfam" id="PF25967">
    <property type="entry name" value="RND-MFP_C"/>
    <property type="match status" value="1"/>
</dbReference>
<evidence type="ECO:0000313" key="11">
    <source>
        <dbReference type="EMBL" id="QIP07800.2"/>
    </source>
</evidence>
<evidence type="ECO:0000256" key="7">
    <source>
        <dbReference type="SAM" id="Coils"/>
    </source>
</evidence>
<dbReference type="RefSeq" id="WP_244637339.1">
    <property type="nucleotide sequence ID" value="NZ_CP050066.2"/>
</dbReference>
<dbReference type="Gene3D" id="2.40.420.20">
    <property type="match status" value="1"/>
</dbReference>
<comment type="subcellular location">
    <subcellularLocation>
        <location evidence="1">Periplasm</location>
    </subcellularLocation>
</comment>
<dbReference type="PANTHER" id="PTHR32347:SF29">
    <property type="entry name" value="UPF0194 MEMBRANE PROTEIN YBHG"/>
    <property type="match status" value="1"/>
</dbReference>
<feature type="domain" description="CusB-like beta-barrel" evidence="8">
    <location>
        <begin position="268"/>
        <end position="339"/>
    </location>
</feature>
<evidence type="ECO:0000256" key="2">
    <source>
        <dbReference type="ARBA" id="ARBA00009477"/>
    </source>
</evidence>
<dbReference type="EMBL" id="CP050066">
    <property type="protein sequence ID" value="QIP07800.2"/>
    <property type="molecule type" value="Genomic_DNA"/>
</dbReference>
<feature type="domain" description="CzcB-like barrel-sandwich hybrid" evidence="10">
    <location>
        <begin position="76"/>
        <end position="260"/>
    </location>
</feature>
<evidence type="ECO:0000256" key="3">
    <source>
        <dbReference type="ARBA" id="ARBA00010602"/>
    </source>
</evidence>
<dbReference type="GO" id="GO:0042597">
    <property type="term" value="C:periplasmic space"/>
    <property type="evidence" value="ECO:0007669"/>
    <property type="project" value="UniProtKB-SubCell"/>
</dbReference>
<dbReference type="InterPro" id="IPR006143">
    <property type="entry name" value="RND_pump_MFP"/>
</dbReference>
<dbReference type="Pfam" id="PF25954">
    <property type="entry name" value="Beta-barrel_RND_2"/>
    <property type="match status" value="1"/>
</dbReference>
<dbReference type="Gene3D" id="2.40.50.100">
    <property type="match status" value="2"/>
</dbReference>
<feature type="domain" description="Multidrug resistance protein MdtA-like C-terminal permuted SH3" evidence="9">
    <location>
        <begin position="345"/>
        <end position="398"/>
    </location>
</feature>
<keyword evidence="5" id="KW-0574">Periplasm</keyword>
<accession>A0A6G9A5S8</accession>
<proteinExistence type="inferred from homology"/>
<feature type="coiled-coil region" evidence="7">
    <location>
        <begin position="107"/>
        <end position="225"/>
    </location>
</feature>
<dbReference type="Pfam" id="PF25973">
    <property type="entry name" value="BSH_CzcB"/>
    <property type="match status" value="1"/>
</dbReference>